<dbReference type="PANTHER" id="PTHR48462">
    <property type="entry name" value="PROTEIN, PUTATIVE-RELATED"/>
    <property type="match status" value="1"/>
</dbReference>
<organism evidence="1 2">
    <name type="scientific">Mikania micrantha</name>
    <name type="common">bitter vine</name>
    <dbReference type="NCBI Taxonomy" id="192012"/>
    <lineage>
        <taxon>Eukaryota</taxon>
        <taxon>Viridiplantae</taxon>
        <taxon>Streptophyta</taxon>
        <taxon>Embryophyta</taxon>
        <taxon>Tracheophyta</taxon>
        <taxon>Spermatophyta</taxon>
        <taxon>Magnoliopsida</taxon>
        <taxon>eudicotyledons</taxon>
        <taxon>Gunneridae</taxon>
        <taxon>Pentapetalae</taxon>
        <taxon>asterids</taxon>
        <taxon>campanulids</taxon>
        <taxon>Asterales</taxon>
        <taxon>Asteraceae</taxon>
        <taxon>Asteroideae</taxon>
        <taxon>Heliantheae alliance</taxon>
        <taxon>Eupatorieae</taxon>
        <taxon>Mikania</taxon>
    </lineage>
</organism>
<reference evidence="1 2" key="1">
    <citation type="submission" date="2019-05" db="EMBL/GenBank/DDBJ databases">
        <title>Mikania micrantha, genome provides insights into the molecular mechanism of rapid growth.</title>
        <authorList>
            <person name="Liu B."/>
        </authorList>
    </citation>
    <scope>NUCLEOTIDE SEQUENCE [LARGE SCALE GENOMIC DNA]</scope>
    <source>
        <strain evidence="1">NLD-2019</strain>
        <tissue evidence="1">Leaf</tissue>
    </source>
</reference>
<name>A0A5N6PUN5_9ASTR</name>
<dbReference type="AlphaFoldDB" id="A0A5N6PUN5"/>
<evidence type="ECO:0000313" key="2">
    <source>
        <dbReference type="Proteomes" id="UP000326396"/>
    </source>
</evidence>
<dbReference type="PANTHER" id="PTHR48462:SF1">
    <property type="entry name" value="PROTEIN, PUTATIVE-RELATED"/>
    <property type="match status" value="1"/>
</dbReference>
<keyword evidence="2" id="KW-1185">Reference proteome</keyword>
<comment type="caution">
    <text evidence="1">The sequence shown here is derived from an EMBL/GenBank/DDBJ whole genome shotgun (WGS) entry which is preliminary data.</text>
</comment>
<protein>
    <recommendedName>
        <fullName evidence="3">Reverse transcriptase domain-containing protein</fullName>
    </recommendedName>
</protein>
<dbReference type="EMBL" id="SZYD01000002">
    <property type="protein sequence ID" value="KAD7117244.1"/>
    <property type="molecule type" value="Genomic_DNA"/>
</dbReference>
<evidence type="ECO:0000313" key="1">
    <source>
        <dbReference type="EMBL" id="KAD7117244.1"/>
    </source>
</evidence>
<sequence length="802" mass="87559">MVLSDSVVSSSEMSVRPMDGVWPCPFRGFHCCLDGMAGSKGFPRFIAHIKRLHLSSDDRKKVLREAISTDSDLFTSVGEALKASSQWLCGVCMCLHALSRGCHHEDGLTIFNRVVGDTAEFIVGISKPHTGKEVVPLGGLAVDDRLLDRIFSLPITTVKSIPPSCRMAFSHALTAALGKVAATPNSVEAWVRLLLLPRCTLRVFRPSNCQEHRSGNRKSLQCQSIHRSLTAWGNEYGFDELILSLLAQPSNETPSLDKPSPSSENSATHINVKQCLRKVADGHFTAAMKVLCSSGVAPFENDTLKALVAKHPTLPPPVMLDFLLSEPPLVVDADCVFKCIASFPKGTSCGQDGLRAQHILDAFCGEGSAIAGRLLKAITKVVNLCLAGMCPKILAEYVASAPLTPLLKPDNGIRPIAVGMIWRRLVSKAAMRGVGKEMAKYLGDFQFEVGVPSGAEAVLHSANRFLNEFHSDGSLAMLTVDFTNAFNLVSRTSLLHEVRTRFPSISLWVDFLYGQLARLYVDCVFKCIASFPKGTSCGQDGLRAQHILDAFCGEGSAIAGGLLKAIAAVVNLRLACRCPKILAEYVASAPLTPLLKPNNGIRPIVMGMIWRRLVSKAAMRGVGKEMAKYLGDFQFEVGVPSGAEAVLHSANRFLNEFHSDGSLAMLTVDFTNAFNQVSRTSLLHEVRTRCPSISLWVDFLYGQLARLYVAEFHREYGRTNLNSTDFHHGTSRPIIFHLDDKRRVSKGHLSILSLAVHQDLRGGGGGVARSLGELTTITTTLYQLKNHHQPLWSYYLTDLARI</sequence>
<accession>A0A5N6PUN5</accession>
<dbReference type="Proteomes" id="UP000326396">
    <property type="component" value="Linkage Group LG10"/>
</dbReference>
<evidence type="ECO:0008006" key="3">
    <source>
        <dbReference type="Google" id="ProtNLM"/>
    </source>
</evidence>
<proteinExistence type="predicted"/>
<gene>
    <name evidence="1" type="ORF">E3N88_04512</name>
</gene>